<proteinExistence type="predicted"/>
<evidence type="ECO:0000313" key="3">
    <source>
        <dbReference type="EMBL" id="ESK94211.1"/>
    </source>
</evidence>
<gene>
    <name evidence="3" type="ORF">Moror_8321</name>
</gene>
<feature type="domain" description="NACHT" evidence="2">
    <location>
        <begin position="79"/>
        <end position="225"/>
    </location>
</feature>
<evidence type="ECO:0000256" key="1">
    <source>
        <dbReference type="ARBA" id="ARBA00022737"/>
    </source>
</evidence>
<reference evidence="3 4" key="1">
    <citation type="journal article" date="2014" name="BMC Genomics">
        <title>Genome and secretome analysis of the hemibiotrophic fungal pathogen, Moniliophthora roreri, which causes frosty pod rot disease of cacao: mechanisms of the biotrophic and necrotrophic phases.</title>
        <authorList>
            <person name="Meinhardt L.W."/>
            <person name="Costa G.G.L."/>
            <person name="Thomazella D.P.T."/>
            <person name="Teixeira P.J.P.L."/>
            <person name="Carazzolle M.F."/>
            <person name="Schuster S.C."/>
            <person name="Carlson J.E."/>
            <person name="Guiltinan M.J."/>
            <person name="Mieczkowski P."/>
            <person name="Farmer A."/>
            <person name="Ramaraj T."/>
            <person name="Crozier J."/>
            <person name="Davis R.E."/>
            <person name="Shao J."/>
            <person name="Melnick R.L."/>
            <person name="Pereira G.A.G."/>
            <person name="Bailey B.A."/>
        </authorList>
    </citation>
    <scope>NUCLEOTIDE SEQUENCE [LARGE SCALE GENOMIC DNA]</scope>
    <source>
        <strain evidence="3 4">MCA 2997</strain>
    </source>
</reference>
<dbReference type="InterPro" id="IPR056884">
    <property type="entry name" value="NPHP3-like_N"/>
</dbReference>
<dbReference type="KEGG" id="mrr:Moror_8321"/>
<comment type="caution">
    <text evidence="3">The sequence shown here is derived from an EMBL/GenBank/DDBJ whole genome shotgun (WGS) entry which is preliminary data.</text>
</comment>
<sequence>MSMFQDARGFHISGGQFNAAINHIYSADPLHPLWLVIKDVGANHNSGTRYPPPRCHPDTRQDVIHVLHEWIHCPFPGQPIMWLYGPAGAGKSAIAQTVAETGQTQGFLVASFFFSREDPRRCVADSLCLCIAYGLATRIPELWESITQAIKRDPAILQATLKEQLEKLIVEPFRSLEQLHSHPWLIVIDGLDECKGSWEQQHILSLLATVFPKQIPLRFLICSRPEPHIREAFDVDGFRPYLCRVALDETFEPSRDITTFLNSEFKRISTHPRNRHISFPNSWPESGAVYELVHKASGQFIYAATVIKFIDNEYSNPCTQLEQVLHPTVRRNLETSSPFHDLDILYHQILSSNPHRSKVRDVIWTLILLGPRMSLTPEIIEVFLFLPKGDVISTLRGMHSILNVRGPRDEIQIFHASFSDFLRDKSRSAYFFLGSELEQNSFLACRTCRILERYSQLSDKDEDDGSCPKYNESVQLRVFLEAWYTWGDYCSKSDLNHELLIFLRNYDFSTGFNIQDRGFLLHHASPTQFSSFRDNSEERMNVFFLQTEALLQRLWMNPASYNDIIHRFSDYRRGFVVRVSRAGVPDVATSEILEDVTYTFGSVVTGSALLCPFPWVSALSRLDSLETTPKVRNLDKFHFRVILIGNDCRCTRTSSRLSLRCSESTLGNVYHIQFSVALRERVVIALRYPGDWHTDHDTDRLVCRMVYNAQTRTLCELLDICGPAPKLLNPLPNVFPCIRSSRDKAEILRWLQSFPSEYTDRTSRLIEQVRKIMPPALKACDGPRSGTGSWQ</sequence>
<evidence type="ECO:0000259" key="2">
    <source>
        <dbReference type="PROSITE" id="PS50837"/>
    </source>
</evidence>
<organism evidence="3 4">
    <name type="scientific">Moniliophthora roreri (strain MCA 2997)</name>
    <name type="common">Cocoa frosty pod rot fungus</name>
    <name type="synonym">Crinipellis roreri</name>
    <dbReference type="NCBI Taxonomy" id="1381753"/>
    <lineage>
        <taxon>Eukaryota</taxon>
        <taxon>Fungi</taxon>
        <taxon>Dikarya</taxon>
        <taxon>Basidiomycota</taxon>
        <taxon>Agaricomycotina</taxon>
        <taxon>Agaricomycetes</taxon>
        <taxon>Agaricomycetidae</taxon>
        <taxon>Agaricales</taxon>
        <taxon>Marasmiineae</taxon>
        <taxon>Marasmiaceae</taxon>
        <taxon>Moniliophthora</taxon>
    </lineage>
</organism>
<dbReference type="OrthoDB" id="5967843at2759"/>
<accession>V2XN03</accession>
<dbReference type="Gene3D" id="3.40.50.300">
    <property type="entry name" value="P-loop containing nucleotide triphosphate hydrolases"/>
    <property type="match status" value="1"/>
</dbReference>
<dbReference type="Proteomes" id="UP000017559">
    <property type="component" value="Unassembled WGS sequence"/>
</dbReference>
<dbReference type="PANTHER" id="PTHR10039">
    <property type="entry name" value="AMELOGENIN"/>
    <property type="match status" value="1"/>
</dbReference>
<keyword evidence="1" id="KW-0677">Repeat</keyword>
<dbReference type="EMBL" id="AWSO01000150">
    <property type="protein sequence ID" value="ESK94211.1"/>
    <property type="molecule type" value="Genomic_DNA"/>
</dbReference>
<dbReference type="PANTHER" id="PTHR10039:SF14">
    <property type="entry name" value="NACHT DOMAIN-CONTAINING PROTEIN"/>
    <property type="match status" value="1"/>
</dbReference>
<dbReference type="PROSITE" id="PS50837">
    <property type="entry name" value="NACHT"/>
    <property type="match status" value="1"/>
</dbReference>
<dbReference type="Pfam" id="PF24883">
    <property type="entry name" value="NPHP3_N"/>
    <property type="match status" value="1"/>
</dbReference>
<name>V2XN03_MONRO</name>
<protein>
    <submittedName>
        <fullName evidence="3">Nwd2</fullName>
    </submittedName>
</protein>
<dbReference type="HOGENOM" id="CLU_000288_6_10_1"/>
<keyword evidence="4" id="KW-1185">Reference proteome</keyword>
<dbReference type="AlphaFoldDB" id="V2XN03"/>
<dbReference type="STRING" id="1381753.V2XN03"/>
<evidence type="ECO:0000313" key="4">
    <source>
        <dbReference type="Proteomes" id="UP000017559"/>
    </source>
</evidence>
<dbReference type="InterPro" id="IPR007111">
    <property type="entry name" value="NACHT_NTPase"/>
</dbReference>
<dbReference type="InterPro" id="IPR027417">
    <property type="entry name" value="P-loop_NTPase"/>
</dbReference>
<dbReference type="SUPFAM" id="SSF52540">
    <property type="entry name" value="P-loop containing nucleoside triphosphate hydrolases"/>
    <property type="match status" value="1"/>
</dbReference>